<gene>
    <name evidence="2" type="ORF">LG943_13210</name>
</gene>
<sequence>MAIFSAVFCRGQDDDEWRGVGVEGDLAEAGTIDDIADTMRDVSGAAAEGTMVLLVEADDEWFAVVRVDDHTDPRVFLSDVRVVHEHPVAALLQESGGIEAPEQTEGTGQKPYPVPGGEPELLADLGVPAGDLVSLTTGGGLLPGDVLAEIAERAGFAEPLDALRL</sequence>
<feature type="region of interest" description="Disordered" evidence="1">
    <location>
        <begin position="94"/>
        <end position="119"/>
    </location>
</feature>
<dbReference type="NCBIfam" id="TIGR03941">
    <property type="entry name" value="tRNA_deam_assoc"/>
    <property type="match status" value="1"/>
</dbReference>
<dbReference type="Proteomes" id="UP001140076">
    <property type="component" value="Unassembled WGS sequence"/>
</dbReference>
<evidence type="ECO:0000313" key="2">
    <source>
        <dbReference type="EMBL" id="MDA0565265.1"/>
    </source>
</evidence>
<proteinExistence type="predicted"/>
<evidence type="ECO:0000256" key="1">
    <source>
        <dbReference type="SAM" id="MobiDB-lite"/>
    </source>
</evidence>
<evidence type="ECO:0000313" key="3">
    <source>
        <dbReference type="Proteomes" id="UP001140076"/>
    </source>
</evidence>
<dbReference type="EMBL" id="JAJAQC010000019">
    <property type="protein sequence ID" value="MDA0565265.1"/>
    <property type="molecule type" value="Genomic_DNA"/>
</dbReference>
<dbReference type="InterPro" id="IPR023869">
    <property type="entry name" value="tRNA_Adeno_NH3ase_assoc_put"/>
</dbReference>
<accession>A0A9X3NR50</accession>
<name>A0A9X3NR50_9ACTN</name>
<keyword evidence="3" id="KW-1185">Reference proteome</keyword>
<dbReference type="RefSeq" id="WP_270072547.1">
    <property type="nucleotide sequence ID" value="NZ_JAJAQC010000019.1"/>
</dbReference>
<reference evidence="2" key="1">
    <citation type="submission" date="2021-10" db="EMBL/GenBank/DDBJ databases">
        <title>Streptomonospora sp. nov., isolated from mangrove soil.</title>
        <authorList>
            <person name="Chen X."/>
            <person name="Ge X."/>
            <person name="Liu W."/>
        </authorList>
    </citation>
    <scope>NUCLEOTIDE SEQUENCE</scope>
    <source>
        <strain evidence="2">S1-112</strain>
    </source>
</reference>
<dbReference type="AlphaFoldDB" id="A0A9X3NR50"/>
<comment type="caution">
    <text evidence="2">The sequence shown here is derived from an EMBL/GenBank/DDBJ whole genome shotgun (WGS) entry which is preliminary data.</text>
</comment>
<organism evidence="2 3">
    <name type="scientific">Streptomonospora mangrovi</name>
    <dbReference type="NCBI Taxonomy" id="2883123"/>
    <lineage>
        <taxon>Bacteria</taxon>
        <taxon>Bacillati</taxon>
        <taxon>Actinomycetota</taxon>
        <taxon>Actinomycetes</taxon>
        <taxon>Streptosporangiales</taxon>
        <taxon>Nocardiopsidaceae</taxon>
        <taxon>Streptomonospora</taxon>
    </lineage>
</organism>
<protein>
    <submittedName>
        <fullName evidence="2">tRNA adenosine deaminase-associated protein</fullName>
    </submittedName>
</protein>